<feature type="signal peptide" evidence="4">
    <location>
        <begin position="1"/>
        <end position="23"/>
    </location>
</feature>
<comment type="similarity">
    <text evidence="1">Belongs to the cystatin family. Phytocystatin subfamily.</text>
</comment>
<keyword evidence="3" id="KW-0789">Thiol protease inhibitor</keyword>
<reference evidence="6" key="2">
    <citation type="journal article" date="2022" name="Hortic Res">
        <title>The genome of Dioscorea zingiberensis sheds light on the biosynthesis, origin and evolution of the medicinally important diosgenin saponins.</title>
        <authorList>
            <person name="Li Y."/>
            <person name="Tan C."/>
            <person name="Li Z."/>
            <person name="Guo J."/>
            <person name="Li S."/>
            <person name="Chen X."/>
            <person name="Wang C."/>
            <person name="Dai X."/>
            <person name="Yang H."/>
            <person name="Song W."/>
            <person name="Hou L."/>
            <person name="Xu J."/>
            <person name="Tong Z."/>
            <person name="Xu A."/>
            <person name="Yuan X."/>
            <person name="Wang W."/>
            <person name="Yang Q."/>
            <person name="Chen L."/>
            <person name="Sun Z."/>
            <person name="Wang K."/>
            <person name="Pan B."/>
            <person name="Chen J."/>
            <person name="Bao Y."/>
            <person name="Liu F."/>
            <person name="Qi X."/>
            <person name="Gang D.R."/>
            <person name="Wen J."/>
            <person name="Li J."/>
        </authorList>
    </citation>
    <scope>NUCLEOTIDE SEQUENCE</scope>
    <source>
        <strain evidence="6">Dzin_1.0</strain>
    </source>
</reference>
<feature type="chain" id="PRO_5038498967" description="Cystatin domain-containing protein" evidence="4">
    <location>
        <begin position="24"/>
        <end position="120"/>
    </location>
</feature>
<dbReference type="SMART" id="SM00043">
    <property type="entry name" value="CY"/>
    <property type="match status" value="1"/>
</dbReference>
<evidence type="ECO:0000313" key="6">
    <source>
        <dbReference type="EMBL" id="KAJ0973625.1"/>
    </source>
</evidence>
<reference evidence="6" key="1">
    <citation type="submission" date="2021-03" db="EMBL/GenBank/DDBJ databases">
        <authorList>
            <person name="Li Z."/>
            <person name="Yang C."/>
        </authorList>
    </citation>
    <scope>NUCLEOTIDE SEQUENCE</scope>
    <source>
        <strain evidence="6">Dzin_1.0</strain>
        <tissue evidence="6">Leaf</tissue>
    </source>
</reference>
<dbReference type="AlphaFoldDB" id="A0A9D5CIF3"/>
<keyword evidence="4" id="KW-0732">Signal</keyword>
<keyword evidence="7" id="KW-1185">Reference proteome</keyword>
<name>A0A9D5CIF3_9LILI</name>
<protein>
    <recommendedName>
        <fullName evidence="5">Cystatin domain-containing protein</fullName>
    </recommendedName>
</protein>
<dbReference type="EMBL" id="JAGGNH010000004">
    <property type="protein sequence ID" value="KAJ0973625.1"/>
    <property type="molecule type" value="Genomic_DNA"/>
</dbReference>
<keyword evidence="2" id="KW-0646">Protease inhibitor</keyword>
<comment type="caution">
    <text evidence="6">The sequence shown here is derived from an EMBL/GenBank/DDBJ whole genome shotgun (WGS) entry which is preliminary data.</text>
</comment>
<evidence type="ECO:0000256" key="2">
    <source>
        <dbReference type="ARBA" id="ARBA00022690"/>
    </source>
</evidence>
<dbReference type="PANTHER" id="PTHR47364">
    <property type="entry name" value="CYSTEINE PROTEINASE INHIBITOR 5"/>
    <property type="match status" value="1"/>
</dbReference>
<dbReference type="InterPro" id="IPR000010">
    <property type="entry name" value="Cystatin_dom"/>
</dbReference>
<gene>
    <name evidence="6" type="ORF">J5N97_015590</name>
</gene>
<dbReference type="Pfam" id="PF16845">
    <property type="entry name" value="SQAPI"/>
    <property type="match status" value="1"/>
</dbReference>
<sequence>MATRRHELLLLLITTIFVLLIHGQGSAAAIPGGWSPIKDVNDTYVQEIGKYAVTEHNKAANTSLEFQKVLSGETKVVSGIDYRLIISAKDGGAQLSQYQALVWDKAWLKFRQLISFKPIN</sequence>
<dbReference type="InterPro" id="IPR046350">
    <property type="entry name" value="Cystatin_sf"/>
</dbReference>
<dbReference type="PANTHER" id="PTHR47364:SF2">
    <property type="entry name" value="CYSTEINE PROTEINASE INHIBITOR 5"/>
    <property type="match status" value="1"/>
</dbReference>
<dbReference type="GO" id="GO:0004869">
    <property type="term" value="F:cysteine-type endopeptidase inhibitor activity"/>
    <property type="evidence" value="ECO:0007669"/>
    <property type="project" value="UniProtKB-KW"/>
</dbReference>
<evidence type="ECO:0000259" key="5">
    <source>
        <dbReference type="SMART" id="SM00043"/>
    </source>
</evidence>
<dbReference type="SUPFAM" id="SSF54403">
    <property type="entry name" value="Cystatin/monellin"/>
    <property type="match status" value="1"/>
</dbReference>
<dbReference type="OrthoDB" id="752087at2759"/>
<feature type="domain" description="Cystatin" evidence="5">
    <location>
        <begin position="29"/>
        <end position="119"/>
    </location>
</feature>
<dbReference type="Gene3D" id="3.10.450.10">
    <property type="match status" value="1"/>
</dbReference>
<dbReference type="Proteomes" id="UP001085076">
    <property type="component" value="Miscellaneous, Linkage group lg04"/>
</dbReference>
<accession>A0A9D5CIF3</accession>
<evidence type="ECO:0000313" key="7">
    <source>
        <dbReference type="Proteomes" id="UP001085076"/>
    </source>
</evidence>
<proteinExistence type="inferred from homology"/>
<dbReference type="CDD" id="cd00042">
    <property type="entry name" value="CY"/>
    <property type="match status" value="1"/>
</dbReference>
<evidence type="ECO:0000256" key="4">
    <source>
        <dbReference type="SAM" id="SignalP"/>
    </source>
</evidence>
<organism evidence="6 7">
    <name type="scientific">Dioscorea zingiberensis</name>
    <dbReference type="NCBI Taxonomy" id="325984"/>
    <lineage>
        <taxon>Eukaryota</taxon>
        <taxon>Viridiplantae</taxon>
        <taxon>Streptophyta</taxon>
        <taxon>Embryophyta</taxon>
        <taxon>Tracheophyta</taxon>
        <taxon>Spermatophyta</taxon>
        <taxon>Magnoliopsida</taxon>
        <taxon>Liliopsida</taxon>
        <taxon>Dioscoreales</taxon>
        <taxon>Dioscoreaceae</taxon>
        <taxon>Dioscorea</taxon>
    </lineage>
</organism>
<evidence type="ECO:0000256" key="3">
    <source>
        <dbReference type="ARBA" id="ARBA00022704"/>
    </source>
</evidence>
<evidence type="ECO:0000256" key="1">
    <source>
        <dbReference type="ARBA" id="ARBA00007233"/>
    </source>
</evidence>